<evidence type="ECO:0000313" key="2">
    <source>
        <dbReference type="Proteomes" id="UP001159641"/>
    </source>
</evidence>
<dbReference type="Proteomes" id="UP001159641">
    <property type="component" value="Unassembled WGS sequence"/>
</dbReference>
<sequence>MAHAPAPPAFSVCVLAKPKLPKSAKATSVQSPLKLSPDLGAATIGSDVSPSVCTLIRSAAAGAMPHCEHGDSEASTADLCPALHIDNGASVADQGSIPRAPPVAAWSTRQALWAVSASQTKSSPLVCPRSLSFSTQPLCTAAAVCLGLGSAARWQPSALVPLYPAWQPASQPVHIPLRQISGPCSSIPAGKGVSQGTTCAEHFISGQV</sequence>
<name>A0AB34GD85_ESCRO</name>
<organism evidence="1 2">
    <name type="scientific">Eschrichtius robustus</name>
    <name type="common">California gray whale</name>
    <name type="synonym">Eschrichtius gibbosus</name>
    <dbReference type="NCBI Taxonomy" id="9764"/>
    <lineage>
        <taxon>Eukaryota</taxon>
        <taxon>Metazoa</taxon>
        <taxon>Chordata</taxon>
        <taxon>Craniata</taxon>
        <taxon>Vertebrata</taxon>
        <taxon>Euteleostomi</taxon>
        <taxon>Mammalia</taxon>
        <taxon>Eutheria</taxon>
        <taxon>Laurasiatheria</taxon>
        <taxon>Artiodactyla</taxon>
        <taxon>Whippomorpha</taxon>
        <taxon>Cetacea</taxon>
        <taxon>Mysticeti</taxon>
        <taxon>Eschrichtiidae</taxon>
        <taxon>Eschrichtius</taxon>
    </lineage>
</organism>
<comment type="caution">
    <text evidence="1">The sequence shown here is derived from an EMBL/GenBank/DDBJ whole genome shotgun (WGS) entry which is preliminary data.</text>
</comment>
<dbReference type="AlphaFoldDB" id="A0AB34GD85"/>
<keyword evidence="2" id="KW-1185">Reference proteome</keyword>
<dbReference type="EMBL" id="JAIQCJ010002285">
    <property type="protein sequence ID" value="KAJ8777873.1"/>
    <property type="molecule type" value="Genomic_DNA"/>
</dbReference>
<gene>
    <name evidence="1" type="ORF">J1605_014130</name>
</gene>
<evidence type="ECO:0000313" key="1">
    <source>
        <dbReference type="EMBL" id="KAJ8777873.1"/>
    </source>
</evidence>
<reference evidence="1 2" key="1">
    <citation type="submission" date="2022-11" db="EMBL/GenBank/DDBJ databases">
        <title>Whole genome sequence of Eschrichtius robustus ER-17-0199.</title>
        <authorList>
            <person name="Bruniche-Olsen A."/>
            <person name="Black A.N."/>
            <person name="Fields C.J."/>
            <person name="Walden K."/>
            <person name="Dewoody J.A."/>
        </authorList>
    </citation>
    <scope>NUCLEOTIDE SEQUENCE [LARGE SCALE GENOMIC DNA]</scope>
    <source>
        <strain evidence="1">ER-17-0199</strain>
        <tissue evidence="1">Blubber</tissue>
    </source>
</reference>
<protein>
    <submittedName>
        <fullName evidence="1">Uncharacterized protein</fullName>
    </submittedName>
</protein>
<proteinExistence type="predicted"/>
<accession>A0AB34GD85</accession>